<feature type="compositionally biased region" description="Basic and acidic residues" evidence="1">
    <location>
        <begin position="100"/>
        <end position="131"/>
    </location>
</feature>
<evidence type="ECO:0000313" key="3">
    <source>
        <dbReference type="Proteomes" id="UP001464891"/>
    </source>
</evidence>
<feature type="region of interest" description="Disordered" evidence="1">
    <location>
        <begin position="100"/>
        <end position="137"/>
    </location>
</feature>
<dbReference type="InterPro" id="IPR048028">
    <property type="entry name" value="Psb34-like"/>
</dbReference>
<dbReference type="Proteomes" id="UP001464891">
    <property type="component" value="Unassembled WGS sequence"/>
</dbReference>
<sequence length="137" mass="15177">MDNKTDKNSPAVDSQGRAEVDTYDRGIVPAETAARKEREGSAFKQHPTEASQQQARNDDETDSNSIKTTEGYTSDKEGLINNYAIEPEMYVDEPGDLREKEAQLKAERTGEINEANQDKDGQLSMEHDSRGKGPGMI</sequence>
<reference evidence="2 3" key="1">
    <citation type="submission" date="2022-04" db="EMBL/GenBank/DDBJ databases">
        <title>Positive selection, recombination, and allopatry shape intraspecific diversity of widespread and dominant cyanobacteria.</title>
        <authorList>
            <person name="Wei J."/>
            <person name="Shu W."/>
            <person name="Hu C."/>
        </authorList>
    </citation>
    <scope>NUCLEOTIDE SEQUENCE [LARGE SCALE GENOMIC DNA]</scope>
    <source>
        <strain evidence="2 3">GB2-A4</strain>
    </source>
</reference>
<comment type="caution">
    <text evidence="2">The sequence shown here is derived from an EMBL/GenBank/DDBJ whole genome shotgun (WGS) entry which is preliminary data.</text>
</comment>
<dbReference type="RefSeq" id="WP_190433961.1">
    <property type="nucleotide sequence ID" value="NZ_JAMPKM010000002.1"/>
</dbReference>
<feature type="region of interest" description="Disordered" evidence="1">
    <location>
        <begin position="1"/>
        <end position="80"/>
    </location>
</feature>
<name>A0ABV0J460_9CYAN</name>
<dbReference type="EMBL" id="JAMPKM010000002">
    <property type="protein sequence ID" value="MEP0816540.1"/>
    <property type="molecule type" value="Genomic_DNA"/>
</dbReference>
<evidence type="ECO:0000313" key="2">
    <source>
        <dbReference type="EMBL" id="MEP0816540.1"/>
    </source>
</evidence>
<accession>A0ABV0J460</accession>
<feature type="compositionally biased region" description="Polar residues" evidence="1">
    <location>
        <begin position="63"/>
        <end position="72"/>
    </location>
</feature>
<evidence type="ECO:0000256" key="1">
    <source>
        <dbReference type="SAM" id="MobiDB-lite"/>
    </source>
</evidence>
<gene>
    <name evidence="2" type="ORF">NC998_05470</name>
</gene>
<keyword evidence="3" id="KW-1185">Reference proteome</keyword>
<protein>
    <submittedName>
        <fullName evidence="2">Uncharacterized protein</fullName>
    </submittedName>
</protein>
<organism evidence="2 3">
    <name type="scientific">Trichocoleus desertorum GB2-A4</name>
    <dbReference type="NCBI Taxonomy" id="2933944"/>
    <lineage>
        <taxon>Bacteria</taxon>
        <taxon>Bacillati</taxon>
        <taxon>Cyanobacteriota</taxon>
        <taxon>Cyanophyceae</taxon>
        <taxon>Leptolyngbyales</taxon>
        <taxon>Trichocoleusaceae</taxon>
        <taxon>Trichocoleus</taxon>
    </lineage>
</organism>
<dbReference type="Pfam" id="PF26394">
    <property type="entry name" value="Psb34"/>
    <property type="match status" value="1"/>
</dbReference>
<proteinExistence type="predicted"/>